<dbReference type="EMBL" id="NBBJ01000007">
    <property type="protein sequence ID" value="OWK27979.1"/>
    <property type="molecule type" value="Genomic_DNA"/>
</dbReference>
<dbReference type="RefSeq" id="WP_088335239.1">
    <property type="nucleotide sequence ID" value="NZ_NBBJ01000007.1"/>
</dbReference>
<dbReference type="InterPro" id="IPR054234">
    <property type="entry name" value="DUF6961"/>
</dbReference>
<dbReference type="Pfam" id="PF22284">
    <property type="entry name" value="DUF6961"/>
    <property type="match status" value="1"/>
</dbReference>
<sequence>MTPEQERWAEALAIERMYGTEAAAWVANRIRALSVAGERAGVVRFQQIAMRLHQLRRGDLPT</sequence>
<gene>
    <name evidence="1" type="ORF">SPMU_32240</name>
</gene>
<evidence type="ECO:0000313" key="2">
    <source>
        <dbReference type="Proteomes" id="UP000197783"/>
    </source>
</evidence>
<organism evidence="1 2">
    <name type="scientific">Sphingomonas mucosissima</name>
    <dbReference type="NCBI Taxonomy" id="370959"/>
    <lineage>
        <taxon>Bacteria</taxon>
        <taxon>Pseudomonadati</taxon>
        <taxon>Pseudomonadota</taxon>
        <taxon>Alphaproteobacteria</taxon>
        <taxon>Sphingomonadales</taxon>
        <taxon>Sphingomonadaceae</taxon>
        <taxon>Sphingomonas</taxon>
    </lineage>
</organism>
<name>A0A245ZE39_9SPHN</name>
<dbReference type="Proteomes" id="UP000197783">
    <property type="component" value="Unassembled WGS sequence"/>
</dbReference>
<protein>
    <submittedName>
        <fullName evidence="1">Uncharacterized protein</fullName>
    </submittedName>
</protein>
<reference evidence="1 2" key="1">
    <citation type="submission" date="2017-03" db="EMBL/GenBank/DDBJ databases">
        <title>Genome sequence of Sphingomonas mucosissima DSM 17494.</title>
        <authorList>
            <person name="Poehlein A."/>
            <person name="Wuebbeler J.H."/>
            <person name="Steinbuechel A."/>
            <person name="Daniel R."/>
        </authorList>
    </citation>
    <scope>NUCLEOTIDE SEQUENCE [LARGE SCALE GENOMIC DNA]</scope>
    <source>
        <strain evidence="1 2">DSM 17494</strain>
    </source>
</reference>
<dbReference type="AlphaFoldDB" id="A0A245ZE39"/>
<evidence type="ECO:0000313" key="1">
    <source>
        <dbReference type="EMBL" id="OWK27979.1"/>
    </source>
</evidence>
<accession>A0A245ZE39</accession>
<keyword evidence="2" id="KW-1185">Reference proteome</keyword>
<proteinExistence type="predicted"/>
<comment type="caution">
    <text evidence="1">The sequence shown here is derived from an EMBL/GenBank/DDBJ whole genome shotgun (WGS) entry which is preliminary data.</text>
</comment>